<evidence type="ECO:0000256" key="11">
    <source>
        <dbReference type="ARBA" id="ARBA00048988"/>
    </source>
</evidence>
<dbReference type="Pfam" id="PF00271">
    <property type="entry name" value="Helicase_C"/>
    <property type="match status" value="1"/>
</dbReference>
<dbReference type="GO" id="GO:0003677">
    <property type="term" value="F:DNA binding"/>
    <property type="evidence" value="ECO:0007669"/>
    <property type="project" value="UniProtKB-UniRule"/>
</dbReference>
<comment type="subunit">
    <text evidence="12">Component of the replication restart primosome.</text>
</comment>
<comment type="caution">
    <text evidence="15">The sequence shown here is derived from an EMBL/GenBank/DDBJ whole genome shotgun (WGS) entry which is preliminary data.</text>
</comment>
<dbReference type="InterPro" id="IPR042115">
    <property type="entry name" value="PriA_3primeBD_sf"/>
</dbReference>
<feature type="binding site" evidence="12">
    <location>
        <position position="433"/>
    </location>
    <ligand>
        <name>Zn(2+)</name>
        <dbReference type="ChEBI" id="CHEBI:29105"/>
        <label>2</label>
    </ligand>
</feature>
<evidence type="ECO:0000256" key="4">
    <source>
        <dbReference type="ARBA" id="ARBA00022741"/>
    </source>
</evidence>
<dbReference type="GO" id="GO:0005524">
    <property type="term" value="F:ATP binding"/>
    <property type="evidence" value="ECO:0007669"/>
    <property type="project" value="UniProtKB-UniRule"/>
</dbReference>
<sequence length="713" mass="84129">MRYLNLYVYGQEGFYVYLDENNEYEIGEHVLVMFMNRKKIGLVVSESKDREFSFKVNKILQKLYGEIKFSKNLIELFLWIQNHYLCSFSQLIDSIYPKDLKAEIEKYYKLSNEFIPADEKDKEFLNYIKKKEKYKLKTLYNRYTKGYIEKLIKKKVLEEVNQEFNTKNNYNDFKDIKVILENNKINLNEEQKLAKEKIINGNKKYYLLYGVTGSGKTEVYIQLIRDAIIENKGAIFLLPEISLTPQMIKRFKEEFGEQIAILHSKLTNTDRKKEWLSIYNGNKKIVLGVRSAIFAPVKNLKYIIMDEEHETTYKQDTNPRYNAKYVAIKRAEIDNCKVIFGSATPSIESYYFAQNNIFELIKLKNRFNSIKMPKINIVDMKREENEYFSKKLIKRTIEELRKNNQVIFFINRKGYSTYIQCKECGHVEECPNCAVSLDFYASSKEYKCNYCGYKRKYTNKCSSCGSTNLKYSGKGTEKIETELKKHFKDSKIIRVDADTTKDRDSYAQIYNDFYNKKYDIMIGTQIISKGFHFPNVTLVGIITADTIINFPDFRAGEKTFQIISQTAGRAGRDKKEGEVLIQTYNPDHYSILSVINHNYEEFYDIEIKNRKMLNYPPFSRIINIIVSGLEIEKVFKKAKKLYGILINIAKNLEIYGPIEAPIFKIKSRYRYQIFIKGERKEINRIKKYIIENVNKEKNDSVRIVIDVDPMNLM</sequence>
<dbReference type="CDD" id="cd17929">
    <property type="entry name" value="DEXHc_priA"/>
    <property type="match status" value="1"/>
</dbReference>
<dbReference type="InterPro" id="IPR011545">
    <property type="entry name" value="DEAD/DEAH_box_helicase_dom"/>
</dbReference>
<feature type="binding site" evidence="12">
    <location>
        <position position="421"/>
    </location>
    <ligand>
        <name>Zn(2+)</name>
        <dbReference type="ChEBI" id="CHEBI:29105"/>
        <label>1</label>
    </ligand>
</feature>
<feature type="binding site" evidence="12">
    <location>
        <position position="430"/>
    </location>
    <ligand>
        <name>Zn(2+)</name>
        <dbReference type="ChEBI" id="CHEBI:29105"/>
        <label>2</label>
    </ligand>
</feature>
<dbReference type="Pfam" id="PF18074">
    <property type="entry name" value="PriA_C"/>
    <property type="match status" value="1"/>
</dbReference>
<organism evidence="15 16">
    <name type="scientific">Hypnocyclicus thermotrophus</name>
    <dbReference type="NCBI Taxonomy" id="1627895"/>
    <lineage>
        <taxon>Bacteria</taxon>
        <taxon>Fusobacteriati</taxon>
        <taxon>Fusobacteriota</taxon>
        <taxon>Fusobacteriia</taxon>
        <taxon>Fusobacteriales</taxon>
        <taxon>Fusobacteriaceae</taxon>
        <taxon>Hypnocyclicus</taxon>
    </lineage>
</organism>
<dbReference type="Gene3D" id="3.40.1440.60">
    <property type="entry name" value="PriA, 3(prime) DNA-binding domain"/>
    <property type="match status" value="1"/>
</dbReference>
<evidence type="ECO:0000256" key="9">
    <source>
        <dbReference type="ARBA" id="ARBA00023125"/>
    </source>
</evidence>
<comment type="similarity">
    <text evidence="12">Belongs to the helicase family. PriA subfamily.</text>
</comment>
<dbReference type="Proteomes" id="UP000294678">
    <property type="component" value="Unassembled WGS sequence"/>
</dbReference>
<comment type="catalytic activity">
    <reaction evidence="11 12">
        <text>ATP + H2O = ADP + phosphate + H(+)</text>
        <dbReference type="Rhea" id="RHEA:13065"/>
        <dbReference type="ChEBI" id="CHEBI:15377"/>
        <dbReference type="ChEBI" id="CHEBI:15378"/>
        <dbReference type="ChEBI" id="CHEBI:30616"/>
        <dbReference type="ChEBI" id="CHEBI:43474"/>
        <dbReference type="ChEBI" id="CHEBI:456216"/>
        <dbReference type="EC" id="5.6.2.4"/>
    </reaction>
</comment>
<dbReference type="NCBIfam" id="TIGR00595">
    <property type="entry name" value="priA"/>
    <property type="match status" value="1"/>
</dbReference>
<comment type="function">
    <text evidence="12">Initiates the restart of stalled replication forks, which reloads the replicative helicase on sites other than the origin of replication. Recognizes and binds to abandoned replication forks and remodels them to uncover a helicase loading site. Promotes assembly of the primosome at these replication forks.</text>
</comment>
<dbReference type="InterPro" id="IPR041236">
    <property type="entry name" value="PriA_C"/>
</dbReference>
<name>A0AA46I5K9_9FUSO</name>
<dbReference type="RefSeq" id="WP_134113549.1">
    <property type="nucleotide sequence ID" value="NZ_SOBG01000007.1"/>
</dbReference>
<evidence type="ECO:0000256" key="7">
    <source>
        <dbReference type="ARBA" id="ARBA00022833"/>
    </source>
</evidence>
<keyword evidence="10 12" id="KW-0413">Isomerase</keyword>
<reference evidence="15 16" key="1">
    <citation type="submission" date="2019-03" db="EMBL/GenBank/DDBJ databases">
        <title>Genomic Encyclopedia of Type Strains, Phase IV (KMG-IV): sequencing the most valuable type-strain genomes for metagenomic binning, comparative biology and taxonomic classification.</title>
        <authorList>
            <person name="Goeker M."/>
        </authorList>
    </citation>
    <scope>NUCLEOTIDE SEQUENCE [LARGE SCALE GENOMIC DNA]</scope>
    <source>
        <strain evidence="15 16">DSM 100055</strain>
    </source>
</reference>
<evidence type="ECO:0000313" key="15">
    <source>
        <dbReference type="EMBL" id="TDT68616.1"/>
    </source>
</evidence>
<evidence type="ECO:0000256" key="10">
    <source>
        <dbReference type="ARBA" id="ARBA00023235"/>
    </source>
</evidence>
<dbReference type="PROSITE" id="PS51192">
    <property type="entry name" value="HELICASE_ATP_BIND_1"/>
    <property type="match status" value="1"/>
</dbReference>
<feature type="binding site" evidence="12">
    <location>
        <position position="451"/>
    </location>
    <ligand>
        <name>Zn(2+)</name>
        <dbReference type="ChEBI" id="CHEBI:29105"/>
        <label>2</label>
    </ligand>
</feature>
<keyword evidence="1 12" id="KW-0639">Primosome</keyword>
<dbReference type="CDD" id="cd18804">
    <property type="entry name" value="SF2_C_priA"/>
    <property type="match status" value="1"/>
</dbReference>
<evidence type="ECO:0000256" key="8">
    <source>
        <dbReference type="ARBA" id="ARBA00022840"/>
    </source>
</evidence>
<dbReference type="FunFam" id="3.40.50.300:FF:000489">
    <property type="entry name" value="Primosome assembly protein PriA"/>
    <property type="match status" value="1"/>
</dbReference>
<dbReference type="GO" id="GO:0043138">
    <property type="term" value="F:3'-5' DNA helicase activity"/>
    <property type="evidence" value="ECO:0007669"/>
    <property type="project" value="UniProtKB-EC"/>
</dbReference>
<feature type="binding site" evidence="12">
    <location>
        <position position="461"/>
    </location>
    <ligand>
        <name>Zn(2+)</name>
        <dbReference type="ChEBI" id="CHEBI:29105"/>
        <label>1</label>
    </ligand>
</feature>
<proteinExistence type="inferred from homology"/>
<dbReference type="InterPro" id="IPR005259">
    <property type="entry name" value="PriA"/>
</dbReference>
<dbReference type="PANTHER" id="PTHR30580:SF0">
    <property type="entry name" value="PRIMOSOMAL PROTEIN N"/>
    <property type="match status" value="1"/>
</dbReference>
<evidence type="ECO:0000259" key="14">
    <source>
        <dbReference type="PROSITE" id="PS51194"/>
    </source>
</evidence>
<dbReference type="GO" id="GO:0006302">
    <property type="term" value="P:double-strand break repair"/>
    <property type="evidence" value="ECO:0007669"/>
    <property type="project" value="InterPro"/>
</dbReference>
<dbReference type="Pfam" id="PF18319">
    <property type="entry name" value="Zn_ribbon_PriA"/>
    <property type="match status" value="1"/>
</dbReference>
<keyword evidence="4 12" id="KW-0547">Nucleotide-binding</keyword>
<dbReference type="InterPro" id="IPR041222">
    <property type="entry name" value="PriA_3primeBD"/>
</dbReference>
<dbReference type="Pfam" id="PF17764">
    <property type="entry name" value="PriA_3primeBD"/>
    <property type="match status" value="1"/>
</dbReference>
<evidence type="ECO:0000259" key="13">
    <source>
        <dbReference type="PROSITE" id="PS51192"/>
    </source>
</evidence>
<feature type="domain" description="Helicase C-terminal" evidence="14">
    <location>
        <begin position="456"/>
        <end position="613"/>
    </location>
</feature>
<dbReference type="HAMAP" id="MF_00983">
    <property type="entry name" value="PriA"/>
    <property type="match status" value="1"/>
</dbReference>
<comment type="cofactor">
    <cofactor evidence="12">
        <name>Zn(2+)</name>
        <dbReference type="ChEBI" id="CHEBI:29105"/>
    </cofactor>
    <text evidence="12">Binds 2 zinc ions per subunit.</text>
</comment>
<dbReference type="GO" id="GO:0008270">
    <property type="term" value="F:zinc ion binding"/>
    <property type="evidence" value="ECO:0007669"/>
    <property type="project" value="UniProtKB-UniRule"/>
</dbReference>
<evidence type="ECO:0000256" key="6">
    <source>
        <dbReference type="ARBA" id="ARBA00022806"/>
    </source>
</evidence>
<dbReference type="GO" id="GO:0006269">
    <property type="term" value="P:DNA replication, synthesis of primer"/>
    <property type="evidence" value="ECO:0007669"/>
    <property type="project" value="UniProtKB-KW"/>
</dbReference>
<dbReference type="EMBL" id="SOBG01000007">
    <property type="protein sequence ID" value="TDT68616.1"/>
    <property type="molecule type" value="Genomic_DNA"/>
</dbReference>
<dbReference type="GO" id="GO:0006270">
    <property type="term" value="P:DNA replication initiation"/>
    <property type="evidence" value="ECO:0007669"/>
    <property type="project" value="TreeGrafter"/>
</dbReference>
<comment type="catalytic activity">
    <reaction evidence="12">
        <text>Couples ATP hydrolysis with the unwinding of duplex DNA by translocating in the 3'-5' direction.</text>
        <dbReference type="EC" id="5.6.2.4"/>
    </reaction>
</comment>
<keyword evidence="5 12" id="KW-0378">Hydrolase</keyword>
<evidence type="ECO:0000256" key="5">
    <source>
        <dbReference type="ARBA" id="ARBA00022801"/>
    </source>
</evidence>
<feature type="binding site" evidence="12">
    <location>
        <position position="448"/>
    </location>
    <ligand>
        <name>Zn(2+)</name>
        <dbReference type="ChEBI" id="CHEBI:29105"/>
        <label>2</label>
    </ligand>
</feature>
<dbReference type="SMART" id="SM00490">
    <property type="entry name" value="HELICc"/>
    <property type="match status" value="1"/>
</dbReference>
<dbReference type="GO" id="GO:0016787">
    <property type="term" value="F:hydrolase activity"/>
    <property type="evidence" value="ECO:0007669"/>
    <property type="project" value="UniProtKB-KW"/>
</dbReference>
<evidence type="ECO:0000313" key="16">
    <source>
        <dbReference type="Proteomes" id="UP000294678"/>
    </source>
</evidence>
<feature type="binding site" evidence="12">
    <location>
        <position position="424"/>
    </location>
    <ligand>
        <name>Zn(2+)</name>
        <dbReference type="ChEBI" id="CHEBI:29105"/>
        <label>1</label>
    </ligand>
</feature>
<keyword evidence="8 12" id="KW-0067">ATP-binding</keyword>
<keyword evidence="3 12" id="KW-0479">Metal-binding</keyword>
<feature type="binding site" evidence="12">
    <location>
        <position position="464"/>
    </location>
    <ligand>
        <name>Zn(2+)</name>
        <dbReference type="ChEBI" id="CHEBI:29105"/>
        <label>1</label>
    </ligand>
</feature>
<dbReference type="InterPro" id="IPR001650">
    <property type="entry name" value="Helicase_C-like"/>
</dbReference>
<accession>A0AA46I5K9</accession>
<dbReference type="PANTHER" id="PTHR30580">
    <property type="entry name" value="PRIMOSOMAL PROTEIN N"/>
    <property type="match status" value="1"/>
</dbReference>
<keyword evidence="7 12" id="KW-0862">Zinc</keyword>
<dbReference type="InterPro" id="IPR027417">
    <property type="entry name" value="P-loop_NTPase"/>
</dbReference>
<keyword evidence="16" id="KW-1185">Reference proteome</keyword>
<dbReference type="GO" id="GO:1990077">
    <property type="term" value="C:primosome complex"/>
    <property type="evidence" value="ECO:0007669"/>
    <property type="project" value="UniProtKB-UniRule"/>
</dbReference>
<evidence type="ECO:0000256" key="12">
    <source>
        <dbReference type="HAMAP-Rule" id="MF_00983"/>
    </source>
</evidence>
<keyword evidence="6 12" id="KW-0347">Helicase</keyword>
<dbReference type="InterPro" id="IPR014001">
    <property type="entry name" value="Helicase_ATP-bd"/>
</dbReference>
<keyword evidence="9 12" id="KW-0238">DNA-binding</keyword>
<evidence type="ECO:0000256" key="1">
    <source>
        <dbReference type="ARBA" id="ARBA00022515"/>
    </source>
</evidence>
<dbReference type="AlphaFoldDB" id="A0AA46I5K9"/>
<dbReference type="EC" id="5.6.2.4" evidence="12"/>
<protein>
    <recommendedName>
        <fullName evidence="12">Replication restart protein PriA</fullName>
    </recommendedName>
    <alternativeName>
        <fullName evidence="12">ATP-dependent DNA helicase PriA</fullName>
        <ecNumber evidence="12">5.6.2.4</ecNumber>
    </alternativeName>
    <alternativeName>
        <fullName evidence="12">DNA 3'-5' helicase PriA</fullName>
    </alternativeName>
</protein>
<dbReference type="GO" id="GO:0006310">
    <property type="term" value="P:DNA recombination"/>
    <property type="evidence" value="ECO:0007669"/>
    <property type="project" value="InterPro"/>
</dbReference>
<feature type="domain" description="Helicase ATP-binding" evidence="13">
    <location>
        <begin position="197"/>
        <end position="363"/>
    </location>
</feature>
<dbReference type="SUPFAM" id="SSF52540">
    <property type="entry name" value="P-loop containing nucleoside triphosphate hydrolases"/>
    <property type="match status" value="2"/>
</dbReference>
<keyword evidence="2 12" id="KW-0235">DNA replication</keyword>
<evidence type="ECO:0000256" key="3">
    <source>
        <dbReference type="ARBA" id="ARBA00022723"/>
    </source>
</evidence>
<dbReference type="Pfam" id="PF00270">
    <property type="entry name" value="DEAD"/>
    <property type="match status" value="1"/>
</dbReference>
<evidence type="ECO:0000256" key="2">
    <source>
        <dbReference type="ARBA" id="ARBA00022705"/>
    </source>
</evidence>
<dbReference type="InterPro" id="IPR040498">
    <property type="entry name" value="PriA_CRR"/>
</dbReference>
<dbReference type="PROSITE" id="PS51194">
    <property type="entry name" value="HELICASE_CTER"/>
    <property type="match status" value="1"/>
</dbReference>
<gene>
    <name evidence="12" type="primary">priA</name>
    <name evidence="15" type="ORF">EV215_1683</name>
</gene>
<dbReference type="SMART" id="SM00487">
    <property type="entry name" value="DEXDc"/>
    <property type="match status" value="1"/>
</dbReference>
<dbReference type="Gene3D" id="3.40.50.300">
    <property type="entry name" value="P-loop containing nucleotide triphosphate hydrolases"/>
    <property type="match status" value="2"/>
</dbReference>